<keyword evidence="13" id="KW-1185">Reference proteome</keyword>
<evidence type="ECO:0000256" key="3">
    <source>
        <dbReference type="ARBA" id="ARBA00022840"/>
    </source>
</evidence>
<evidence type="ECO:0000313" key="12">
    <source>
        <dbReference type="EMBL" id="BDG62315.1"/>
    </source>
</evidence>
<dbReference type="PANTHER" id="PTHR32071:SF117">
    <property type="entry name" value="PTS-DEPENDENT DIHYDROXYACETONE KINASE OPERON REGULATORY PROTEIN-RELATED"/>
    <property type="match status" value="1"/>
</dbReference>
<dbReference type="InterPro" id="IPR009057">
    <property type="entry name" value="Homeodomain-like_sf"/>
</dbReference>
<dbReference type="Gene3D" id="1.10.8.60">
    <property type="match status" value="1"/>
</dbReference>
<feature type="domain" description="Response regulatory" evidence="11">
    <location>
        <begin position="4"/>
        <end position="117"/>
    </location>
</feature>
<dbReference type="InterPro" id="IPR027417">
    <property type="entry name" value="P-loop_NTPase"/>
</dbReference>
<keyword evidence="2" id="KW-0547">Nucleotide-binding</keyword>
<keyword evidence="7" id="KW-0804">Transcription</keyword>
<evidence type="ECO:0000259" key="10">
    <source>
        <dbReference type="PROSITE" id="PS50045"/>
    </source>
</evidence>
<evidence type="ECO:0000256" key="2">
    <source>
        <dbReference type="ARBA" id="ARBA00022741"/>
    </source>
</evidence>
<dbReference type="Gene3D" id="3.40.50.2300">
    <property type="match status" value="1"/>
</dbReference>
<proteinExistence type="predicted"/>
<keyword evidence="4" id="KW-0805">Transcription regulation</keyword>
<evidence type="ECO:0000259" key="11">
    <source>
        <dbReference type="PROSITE" id="PS50110"/>
    </source>
</evidence>
<dbReference type="SMART" id="SM00382">
    <property type="entry name" value="AAA"/>
    <property type="match status" value="1"/>
</dbReference>
<organism evidence="12 13">
    <name type="scientific">Caldinitratiruptor microaerophilus</name>
    <dbReference type="NCBI Taxonomy" id="671077"/>
    <lineage>
        <taxon>Bacteria</taxon>
        <taxon>Bacillati</taxon>
        <taxon>Bacillota</taxon>
        <taxon>Clostridia</taxon>
        <taxon>Eubacteriales</taxon>
        <taxon>Symbiobacteriaceae</taxon>
        <taxon>Caldinitratiruptor</taxon>
    </lineage>
</organism>
<dbReference type="Gene3D" id="1.10.10.60">
    <property type="entry name" value="Homeodomain-like"/>
    <property type="match status" value="1"/>
</dbReference>
<dbReference type="SUPFAM" id="SSF52540">
    <property type="entry name" value="P-loop containing nucleoside triphosphate hydrolases"/>
    <property type="match status" value="1"/>
</dbReference>
<accession>A0AA35G9L1</accession>
<dbReference type="InterPro" id="IPR001789">
    <property type="entry name" value="Sig_transdc_resp-reg_receiver"/>
</dbReference>
<dbReference type="InterPro" id="IPR002197">
    <property type="entry name" value="HTH_Fis"/>
</dbReference>
<dbReference type="SUPFAM" id="SSF46689">
    <property type="entry name" value="Homeodomain-like"/>
    <property type="match status" value="1"/>
</dbReference>
<keyword evidence="9" id="KW-0597">Phosphoprotein</keyword>
<dbReference type="Pfam" id="PF00158">
    <property type="entry name" value="Sigma54_activat"/>
    <property type="match status" value="1"/>
</dbReference>
<dbReference type="InterPro" id="IPR011006">
    <property type="entry name" value="CheY-like_superfamily"/>
</dbReference>
<dbReference type="PROSITE" id="PS50045">
    <property type="entry name" value="SIGMA54_INTERACT_4"/>
    <property type="match status" value="1"/>
</dbReference>
<evidence type="ECO:0000256" key="8">
    <source>
        <dbReference type="ARBA" id="ARBA00024867"/>
    </source>
</evidence>
<dbReference type="InterPro" id="IPR025662">
    <property type="entry name" value="Sigma_54_int_dom_ATP-bd_1"/>
</dbReference>
<gene>
    <name evidence="12" type="primary">atoC</name>
    <name evidence="12" type="ORF">caldi_34050</name>
</gene>
<evidence type="ECO:0000256" key="6">
    <source>
        <dbReference type="ARBA" id="ARBA00023159"/>
    </source>
</evidence>
<evidence type="ECO:0000256" key="4">
    <source>
        <dbReference type="ARBA" id="ARBA00023015"/>
    </source>
</evidence>
<dbReference type="InterPro" id="IPR003593">
    <property type="entry name" value="AAA+_ATPase"/>
</dbReference>
<dbReference type="PANTHER" id="PTHR32071">
    <property type="entry name" value="TRANSCRIPTIONAL REGULATORY PROTEIN"/>
    <property type="match status" value="1"/>
</dbReference>
<dbReference type="GO" id="GO:0006355">
    <property type="term" value="P:regulation of DNA-templated transcription"/>
    <property type="evidence" value="ECO:0007669"/>
    <property type="project" value="InterPro"/>
</dbReference>
<dbReference type="KEGG" id="cmic:caldi_34050"/>
<dbReference type="InterPro" id="IPR025944">
    <property type="entry name" value="Sigma_54_int_dom_CS"/>
</dbReference>
<dbReference type="GO" id="GO:0005524">
    <property type="term" value="F:ATP binding"/>
    <property type="evidence" value="ECO:0007669"/>
    <property type="project" value="UniProtKB-KW"/>
</dbReference>
<dbReference type="SMART" id="SM00448">
    <property type="entry name" value="REC"/>
    <property type="match status" value="1"/>
</dbReference>
<keyword evidence="5" id="KW-0238">DNA-binding</keyword>
<dbReference type="EMBL" id="AP025628">
    <property type="protein sequence ID" value="BDG62315.1"/>
    <property type="molecule type" value="Genomic_DNA"/>
</dbReference>
<dbReference type="Gene3D" id="3.40.50.300">
    <property type="entry name" value="P-loop containing nucleotide triphosphate hydrolases"/>
    <property type="match status" value="1"/>
</dbReference>
<evidence type="ECO:0000256" key="7">
    <source>
        <dbReference type="ARBA" id="ARBA00023163"/>
    </source>
</evidence>
<keyword evidence="6" id="KW-0010">Activator</keyword>
<evidence type="ECO:0000256" key="5">
    <source>
        <dbReference type="ARBA" id="ARBA00023125"/>
    </source>
</evidence>
<evidence type="ECO:0000256" key="9">
    <source>
        <dbReference type="PROSITE-ProRule" id="PRU00169"/>
    </source>
</evidence>
<dbReference type="AlphaFoldDB" id="A0AA35G9L1"/>
<name>A0AA35G9L1_9FIRM</name>
<dbReference type="PRINTS" id="PR01590">
    <property type="entry name" value="HTHFIS"/>
</dbReference>
<dbReference type="Pfam" id="PF00072">
    <property type="entry name" value="Response_reg"/>
    <property type="match status" value="1"/>
</dbReference>
<dbReference type="PROSITE" id="PS50110">
    <property type="entry name" value="RESPONSE_REGULATORY"/>
    <property type="match status" value="1"/>
</dbReference>
<dbReference type="GO" id="GO:0043565">
    <property type="term" value="F:sequence-specific DNA binding"/>
    <property type="evidence" value="ECO:0007669"/>
    <property type="project" value="InterPro"/>
</dbReference>
<dbReference type="Proteomes" id="UP001163687">
    <property type="component" value="Chromosome"/>
</dbReference>
<dbReference type="Pfam" id="PF02954">
    <property type="entry name" value="HTH_8"/>
    <property type="match status" value="1"/>
</dbReference>
<evidence type="ECO:0000313" key="13">
    <source>
        <dbReference type="Proteomes" id="UP001163687"/>
    </source>
</evidence>
<evidence type="ECO:0000256" key="1">
    <source>
        <dbReference type="ARBA" id="ARBA00018672"/>
    </source>
</evidence>
<comment type="function">
    <text evidence="8">May play the central regulatory role in sporulation. It may be an element of the effector pathway responsible for the activation of sporulation genes in response to nutritional stress. Spo0A may act in concert with spo0H (a sigma factor) to control the expression of some genes that are critical to the sporulation process.</text>
</comment>
<keyword evidence="3" id="KW-0067">ATP-binding</keyword>
<protein>
    <recommendedName>
        <fullName evidence="1">Stage 0 sporulation protein A homolog</fullName>
    </recommendedName>
</protein>
<dbReference type="SUPFAM" id="SSF52172">
    <property type="entry name" value="CheY-like"/>
    <property type="match status" value="1"/>
</dbReference>
<dbReference type="InterPro" id="IPR002078">
    <property type="entry name" value="Sigma_54_int"/>
</dbReference>
<dbReference type="PROSITE" id="PS00688">
    <property type="entry name" value="SIGMA54_INTERACT_3"/>
    <property type="match status" value="1"/>
</dbReference>
<dbReference type="FunFam" id="3.40.50.300:FF:000006">
    <property type="entry name" value="DNA-binding transcriptional regulator NtrC"/>
    <property type="match status" value="1"/>
</dbReference>
<dbReference type="GO" id="GO:0000160">
    <property type="term" value="P:phosphorelay signal transduction system"/>
    <property type="evidence" value="ECO:0007669"/>
    <property type="project" value="InterPro"/>
</dbReference>
<dbReference type="FunFam" id="1.10.8.60:FF:000014">
    <property type="entry name" value="DNA-binding transcriptional regulator NtrC"/>
    <property type="match status" value="1"/>
</dbReference>
<dbReference type="Pfam" id="PF25601">
    <property type="entry name" value="AAA_lid_14"/>
    <property type="match status" value="1"/>
</dbReference>
<reference evidence="12" key="1">
    <citation type="submission" date="2022-03" db="EMBL/GenBank/DDBJ databases">
        <title>Complete genome sequence of Caldinitratiruptor microaerophilus.</title>
        <authorList>
            <person name="Mukaiyama R."/>
            <person name="Nishiyama T."/>
            <person name="Ueda K."/>
        </authorList>
    </citation>
    <scope>NUCLEOTIDE SEQUENCE</scope>
    <source>
        <strain evidence="12">JCM 16183</strain>
    </source>
</reference>
<feature type="domain" description="Sigma-54 factor interaction" evidence="10">
    <location>
        <begin position="140"/>
        <end position="369"/>
    </location>
</feature>
<dbReference type="RefSeq" id="WP_264842906.1">
    <property type="nucleotide sequence ID" value="NZ_AP025628.1"/>
</dbReference>
<dbReference type="InterPro" id="IPR058031">
    <property type="entry name" value="AAA_lid_NorR"/>
</dbReference>
<dbReference type="PROSITE" id="PS00675">
    <property type="entry name" value="SIGMA54_INTERACT_1"/>
    <property type="match status" value="1"/>
</dbReference>
<feature type="modified residue" description="4-aspartylphosphate" evidence="9">
    <location>
        <position position="52"/>
    </location>
</feature>
<sequence>MRPLLLVVDDEPNMLWLFEQSIGQRYRIRGARSASEARRELRRALPDLVLLDLRLPDADGLVLLTELRNAHPHLPVIVMTAYASVQTAVEAMKLGACTYLSKPFTLQELQSAIQEALAGARAGGAHAYPVAAAGAGRADILGNSPATVALRETVARIAPTDAHVLIQGESGAGKEVVARAIHALSRRAGGPFVAVNCAALPEQLLESELFGHEKGAFTGATANRTGLFEQAHRGTLLLDEIGDMPLPLQAKLLRVIEEKVVCPLGSSRCRPVDVRILAATHRDLLREVRRGAFREDLYFRLAVVPVRVPSLRERPEDIPVLARHFLREFSSRYRKMFRDLDPAALAALMSYPWPGNVRELRNLMEQVAVLWDGDRVELRHLPDTFRPQGSGVTAGENVPLPRLSKRVRTEFERERILEALRLHGGNRTRAALHLGLSRRALQIKLRTLREAGLLPADLPPDAAKDG</sequence>
<dbReference type="CDD" id="cd00009">
    <property type="entry name" value="AAA"/>
    <property type="match status" value="1"/>
</dbReference>